<keyword evidence="7 13" id="KW-0418">Kinase</keyword>
<dbReference type="InterPro" id="IPR011009">
    <property type="entry name" value="Kinase-like_dom_sf"/>
</dbReference>
<feature type="domain" description="Protein kinase" evidence="12">
    <location>
        <begin position="13"/>
        <end position="299"/>
    </location>
</feature>
<dbReference type="FunFam" id="1.10.510.10:FF:000624">
    <property type="entry name" value="Mitogen-activated protein kinase"/>
    <property type="match status" value="1"/>
</dbReference>
<dbReference type="GO" id="GO:0004693">
    <property type="term" value="F:cyclin-dependent protein serine/threonine kinase activity"/>
    <property type="evidence" value="ECO:0007669"/>
    <property type="project" value="TreeGrafter"/>
</dbReference>
<dbReference type="Proteomes" id="UP000193411">
    <property type="component" value="Unassembled WGS sequence"/>
</dbReference>
<dbReference type="GO" id="GO:0008353">
    <property type="term" value="F:RNA polymerase II CTD heptapeptide repeat kinase activity"/>
    <property type="evidence" value="ECO:0007669"/>
    <property type="project" value="UniProtKB-EC"/>
</dbReference>
<dbReference type="Gene3D" id="1.10.510.10">
    <property type="entry name" value="Transferase(Phosphotransferase) domain 1"/>
    <property type="match status" value="1"/>
</dbReference>
<keyword evidence="5" id="KW-0808">Transferase</keyword>
<evidence type="ECO:0000259" key="12">
    <source>
        <dbReference type="PROSITE" id="PS50011"/>
    </source>
</evidence>
<name>A0A1Y2I3J3_9FUNG</name>
<gene>
    <name evidence="13" type="ORF">BCR44DRAFT_121079</name>
</gene>
<dbReference type="GO" id="GO:0005524">
    <property type="term" value="F:ATP binding"/>
    <property type="evidence" value="ECO:0007669"/>
    <property type="project" value="UniProtKB-UniRule"/>
</dbReference>
<dbReference type="Pfam" id="PF00069">
    <property type="entry name" value="Pkinase"/>
    <property type="match status" value="1"/>
</dbReference>
<evidence type="ECO:0000256" key="4">
    <source>
        <dbReference type="ARBA" id="ARBA00022527"/>
    </source>
</evidence>
<dbReference type="OrthoDB" id="1732493at2759"/>
<keyword evidence="6 10" id="KW-0547">Nucleotide-binding</keyword>
<evidence type="ECO:0000256" key="10">
    <source>
        <dbReference type="PROSITE-ProRule" id="PRU10141"/>
    </source>
</evidence>
<reference evidence="13 14" key="1">
    <citation type="submission" date="2016-07" db="EMBL/GenBank/DDBJ databases">
        <title>Pervasive Adenine N6-methylation of Active Genes in Fungi.</title>
        <authorList>
            <consortium name="DOE Joint Genome Institute"/>
            <person name="Mondo S.J."/>
            <person name="Dannebaum R.O."/>
            <person name="Kuo R.C."/>
            <person name="Labutti K."/>
            <person name="Haridas S."/>
            <person name="Kuo A."/>
            <person name="Salamov A."/>
            <person name="Ahrendt S.R."/>
            <person name="Lipzen A."/>
            <person name="Sullivan W."/>
            <person name="Andreopoulos W.B."/>
            <person name="Clum A."/>
            <person name="Lindquist E."/>
            <person name="Daum C."/>
            <person name="Ramamoorthy G.K."/>
            <person name="Gryganskyi A."/>
            <person name="Culley D."/>
            <person name="Magnuson J.K."/>
            <person name="James T.Y."/>
            <person name="O'Malley M.A."/>
            <person name="Stajich J.E."/>
            <person name="Spatafora J.W."/>
            <person name="Visel A."/>
            <person name="Grigoriev I.V."/>
        </authorList>
    </citation>
    <scope>NUCLEOTIDE SEQUENCE [LARGE SCALE GENOMIC DNA]</scope>
    <source>
        <strain evidence="13 14">PL171</strain>
    </source>
</reference>
<evidence type="ECO:0000256" key="9">
    <source>
        <dbReference type="ARBA" id="ARBA00023242"/>
    </source>
</evidence>
<dbReference type="PROSITE" id="PS00108">
    <property type="entry name" value="PROTEIN_KINASE_ST"/>
    <property type="match status" value="1"/>
</dbReference>
<dbReference type="Gene3D" id="3.30.200.20">
    <property type="entry name" value="Phosphorylase Kinase, domain 1"/>
    <property type="match status" value="1"/>
</dbReference>
<dbReference type="STRING" id="765915.A0A1Y2I3J3"/>
<keyword evidence="9" id="KW-0539">Nucleus</keyword>
<organism evidence="13 14">
    <name type="scientific">Catenaria anguillulae PL171</name>
    <dbReference type="NCBI Taxonomy" id="765915"/>
    <lineage>
        <taxon>Eukaryota</taxon>
        <taxon>Fungi</taxon>
        <taxon>Fungi incertae sedis</taxon>
        <taxon>Blastocladiomycota</taxon>
        <taxon>Blastocladiomycetes</taxon>
        <taxon>Blastocladiales</taxon>
        <taxon>Catenariaceae</taxon>
        <taxon>Catenaria</taxon>
    </lineage>
</organism>
<dbReference type="EC" id="2.7.11.23" evidence="3"/>
<sequence>MPPITAEQKGQRYRRDVKVGEGTYAKVYRGFDTQTQRTVAIKEIRVGLMMQSDMGMDLSAIRELKVLQELHHPNVVDLIDVYRNGMSLNLVLEYLDTDLEKVIKDKSLTFKDADIKSWMLMMLRGIAWCHKNWVLHRDLKPNNLLIGRDGQLKLADFGLARDFGQDPNLTRPMSAQVITIWYRPPELFLSARHYAYSVDMWSAGCIFAELMLRIPFLPGERDLDQLHLIFKARGTPTELTWPGFADLAKGMRFEMHPPTPLRELFTAASDQALSLLDRLLTLNPNARPAAEEALAAAYFVDAPAPTAPQMLPKPHRHEQHVAAEQGRPQLKRAASMTIVNGRGKEVEVTPVRKLKLG</sequence>
<dbReference type="GO" id="GO:0070985">
    <property type="term" value="C:transcription factor TFIIK complex"/>
    <property type="evidence" value="ECO:0007669"/>
    <property type="project" value="TreeGrafter"/>
</dbReference>
<keyword evidence="4 11" id="KW-0723">Serine/threonine-protein kinase</keyword>
<dbReference type="PANTHER" id="PTHR24056">
    <property type="entry name" value="CELL DIVISION PROTEIN KINASE"/>
    <property type="match status" value="1"/>
</dbReference>
<accession>A0A1Y2I3J3</accession>
<protein>
    <recommendedName>
        <fullName evidence="3">[RNA-polymerase]-subunit kinase</fullName>
        <ecNumber evidence="3">2.7.11.23</ecNumber>
    </recommendedName>
</protein>
<dbReference type="GO" id="GO:0005737">
    <property type="term" value="C:cytoplasm"/>
    <property type="evidence" value="ECO:0007669"/>
    <property type="project" value="TreeGrafter"/>
</dbReference>
<dbReference type="AlphaFoldDB" id="A0A1Y2I3J3"/>
<keyword evidence="14" id="KW-1185">Reference proteome</keyword>
<evidence type="ECO:0000256" key="6">
    <source>
        <dbReference type="ARBA" id="ARBA00022741"/>
    </source>
</evidence>
<evidence type="ECO:0000256" key="2">
    <source>
        <dbReference type="ARBA" id="ARBA00006485"/>
    </source>
</evidence>
<evidence type="ECO:0000256" key="3">
    <source>
        <dbReference type="ARBA" id="ARBA00012409"/>
    </source>
</evidence>
<evidence type="ECO:0000313" key="14">
    <source>
        <dbReference type="Proteomes" id="UP000193411"/>
    </source>
</evidence>
<evidence type="ECO:0000256" key="7">
    <source>
        <dbReference type="ARBA" id="ARBA00022777"/>
    </source>
</evidence>
<feature type="binding site" evidence="10">
    <location>
        <position position="42"/>
    </location>
    <ligand>
        <name>ATP</name>
        <dbReference type="ChEBI" id="CHEBI:30616"/>
    </ligand>
</feature>
<dbReference type="InterPro" id="IPR000719">
    <property type="entry name" value="Prot_kinase_dom"/>
</dbReference>
<dbReference type="GO" id="GO:0045944">
    <property type="term" value="P:positive regulation of transcription by RNA polymerase II"/>
    <property type="evidence" value="ECO:0007669"/>
    <property type="project" value="TreeGrafter"/>
</dbReference>
<keyword evidence="8 10" id="KW-0067">ATP-binding</keyword>
<evidence type="ECO:0000313" key="13">
    <source>
        <dbReference type="EMBL" id="ORZ40543.1"/>
    </source>
</evidence>
<dbReference type="PANTHER" id="PTHR24056:SF0">
    <property type="entry name" value="CYCLIN-DEPENDENT KINASE 7"/>
    <property type="match status" value="1"/>
</dbReference>
<evidence type="ECO:0000256" key="1">
    <source>
        <dbReference type="ARBA" id="ARBA00004123"/>
    </source>
</evidence>
<dbReference type="InterPro" id="IPR050108">
    <property type="entry name" value="CDK"/>
</dbReference>
<evidence type="ECO:0000256" key="11">
    <source>
        <dbReference type="RuleBase" id="RU000304"/>
    </source>
</evidence>
<dbReference type="PROSITE" id="PS00107">
    <property type="entry name" value="PROTEIN_KINASE_ATP"/>
    <property type="match status" value="1"/>
</dbReference>
<evidence type="ECO:0000256" key="8">
    <source>
        <dbReference type="ARBA" id="ARBA00022840"/>
    </source>
</evidence>
<comment type="subcellular location">
    <subcellularLocation>
        <location evidence="1">Nucleus</location>
    </subcellularLocation>
</comment>
<dbReference type="SUPFAM" id="SSF56112">
    <property type="entry name" value="Protein kinase-like (PK-like)"/>
    <property type="match status" value="1"/>
</dbReference>
<dbReference type="EMBL" id="MCFL01000003">
    <property type="protein sequence ID" value="ORZ40543.1"/>
    <property type="molecule type" value="Genomic_DNA"/>
</dbReference>
<comment type="similarity">
    <text evidence="2">Belongs to the protein kinase superfamily. CMGC Ser/Thr protein kinase family. CDC2/CDKX subfamily.</text>
</comment>
<proteinExistence type="inferred from homology"/>
<dbReference type="InterPro" id="IPR017441">
    <property type="entry name" value="Protein_kinase_ATP_BS"/>
</dbReference>
<dbReference type="InterPro" id="IPR008271">
    <property type="entry name" value="Ser/Thr_kinase_AS"/>
</dbReference>
<comment type="caution">
    <text evidence="13">The sequence shown here is derived from an EMBL/GenBank/DDBJ whole genome shotgun (WGS) entry which is preliminary data.</text>
</comment>
<evidence type="ECO:0000256" key="5">
    <source>
        <dbReference type="ARBA" id="ARBA00022679"/>
    </source>
</evidence>
<dbReference type="SMART" id="SM00220">
    <property type="entry name" value="S_TKc"/>
    <property type="match status" value="1"/>
</dbReference>
<dbReference type="PROSITE" id="PS50011">
    <property type="entry name" value="PROTEIN_KINASE_DOM"/>
    <property type="match status" value="1"/>
</dbReference>